<dbReference type="AlphaFoldDB" id="A0A517Y6Q2"/>
<reference evidence="3 4" key="1">
    <citation type="submission" date="2019-02" db="EMBL/GenBank/DDBJ databases">
        <title>Deep-cultivation of Planctomycetes and their phenomic and genomic characterization uncovers novel biology.</title>
        <authorList>
            <person name="Wiegand S."/>
            <person name="Jogler M."/>
            <person name="Boedeker C."/>
            <person name="Pinto D."/>
            <person name="Vollmers J."/>
            <person name="Rivas-Marin E."/>
            <person name="Kohn T."/>
            <person name="Peeters S.H."/>
            <person name="Heuer A."/>
            <person name="Rast P."/>
            <person name="Oberbeckmann S."/>
            <person name="Bunk B."/>
            <person name="Jeske O."/>
            <person name="Meyerdierks A."/>
            <person name="Storesund J.E."/>
            <person name="Kallscheuer N."/>
            <person name="Luecker S."/>
            <person name="Lage O.M."/>
            <person name="Pohl T."/>
            <person name="Merkel B.J."/>
            <person name="Hornburger P."/>
            <person name="Mueller R.-W."/>
            <person name="Bruemmer F."/>
            <person name="Labrenz M."/>
            <person name="Spormann A.M."/>
            <person name="Op den Camp H."/>
            <person name="Overmann J."/>
            <person name="Amann R."/>
            <person name="Jetten M.S.M."/>
            <person name="Mascher T."/>
            <person name="Medema M.H."/>
            <person name="Devos D.P."/>
            <person name="Kaster A.-K."/>
            <person name="Ovreas L."/>
            <person name="Rohde M."/>
            <person name="Galperin M.Y."/>
            <person name="Jogler C."/>
        </authorList>
    </citation>
    <scope>NUCLEOTIDE SEQUENCE [LARGE SCALE GENOMIC DNA]</scope>
    <source>
        <strain evidence="3 4">ETA_A8</strain>
    </source>
</reference>
<sequence length="798" mass="84121">MADPFNPYAEWLELPRDLAEPNHYQLLGLEAFESDPARIAKAAETAMNKVRSFRPGANARAWSKLLDELLLAKGKLLDGDRKREYDEELKELGTAEPPEKDALDSLPPMTTSAAPPTGEKRKFNPMFPPGMGPNVGLTGPESSPAESPPPATSKPVERPAAANLNPPAAAPKPAASAPAPKPAAPAPASAPPSYQPPTAPAPSAQPAPVAQAVPAAAWNSSAAQAPAAVQQGYGGQPAPLQHNPLQPAMGQQPMMQPGYAQPIQQGPMQNPMAAPVYPQAMQPGNYQPGMPAYGMPQQPYQQPTQSYQQPTYDYAQQPYAQPVAPYAQPQSPYGQPQSQYGQPQSQYGQPQSQYGQPQYPANQYGGMPYAQPAVPMAMPTAEPPLAGYGAHGGYGAAAPSYDPMAPVAMPVAVPATPAPAVPAAIPTGKAVAAPVRPVTAATEQPRNPMTSPIPTATGAGPLSAPASSPANSAYSASLAAAGQQNSSDKMVFWGAAVAVVMLVGAVGFAIVQANRRSAEAELAENPAPDVTPITPAVTPKVEPPKIKQPAIVTPPPVVMPPVVKPPEPPEVKKPVPEPAMPAPMPKPPEPKPEPTPMPIPTPPPPMPPPPTETKLTPVEAASLAKAMTTVRDALSERNFEEAEKQLEIAKQLARSPEQKAMLNRLKVLSEYVKQFERSIKTLMADPNFDAGAELLIGSSTRVVVVERSPETLVIRINGMNKSYSLNSLPEGLAMALINKRLDANDPVSKLVKGAYYAVSKNRSSDTDTKAKDLWAEATREGADAADLPQVLTDKYEFQ</sequence>
<gene>
    <name evidence="3" type="ORF">ETAA8_09860</name>
</gene>
<feature type="compositionally biased region" description="Basic and acidic residues" evidence="1">
    <location>
        <begin position="88"/>
        <end position="103"/>
    </location>
</feature>
<accession>A0A517Y6Q2</accession>
<keyword evidence="2" id="KW-0472">Membrane</keyword>
<feature type="transmembrane region" description="Helical" evidence="2">
    <location>
        <begin position="490"/>
        <end position="511"/>
    </location>
</feature>
<keyword evidence="2" id="KW-0812">Transmembrane</keyword>
<evidence type="ECO:0000256" key="2">
    <source>
        <dbReference type="SAM" id="Phobius"/>
    </source>
</evidence>
<dbReference type="KEGG" id="aagg:ETAA8_09860"/>
<feature type="compositionally biased region" description="Pro residues" evidence="1">
    <location>
        <begin position="576"/>
        <end position="611"/>
    </location>
</feature>
<feature type="region of interest" description="Disordered" evidence="1">
    <location>
        <begin position="522"/>
        <end position="548"/>
    </location>
</feature>
<feature type="compositionally biased region" description="Low complexity" evidence="1">
    <location>
        <begin position="159"/>
        <end position="178"/>
    </location>
</feature>
<evidence type="ECO:0000313" key="4">
    <source>
        <dbReference type="Proteomes" id="UP000315017"/>
    </source>
</evidence>
<feature type="compositionally biased region" description="Polar residues" evidence="1">
    <location>
        <begin position="444"/>
        <end position="453"/>
    </location>
</feature>
<evidence type="ECO:0000313" key="3">
    <source>
        <dbReference type="EMBL" id="QDU25914.1"/>
    </source>
</evidence>
<dbReference type="RefSeq" id="WP_145085624.1">
    <property type="nucleotide sequence ID" value="NZ_CP036274.1"/>
</dbReference>
<organism evidence="3 4">
    <name type="scientific">Anatilimnocola aggregata</name>
    <dbReference type="NCBI Taxonomy" id="2528021"/>
    <lineage>
        <taxon>Bacteria</taxon>
        <taxon>Pseudomonadati</taxon>
        <taxon>Planctomycetota</taxon>
        <taxon>Planctomycetia</taxon>
        <taxon>Pirellulales</taxon>
        <taxon>Pirellulaceae</taxon>
        <taxon>Anatilimnocola</taxon>
    </lineage>
</organism>
<proteinExistence type="predicted"/>
<evidence type="ECO:0000256" key="1">
    <source>
        <dbReference type="SAM" id="MobiDB-lite"/>
    </source>
</evidence>
<feature type="compositionally biased region" description="Pro residues" evidence="1">
    <location>
        <begin position="179"/>
        <end position="205"/>
    </location>
</feature>
<feature type="region of interest" description="Disordered" evidence="1">
    <location>
        <begin position="88"/>
        <end position="207"/>
    </location>
</feature>
<feature type="region of interest" description="Disordered" evidence="1">
    <location>
        <begin position="437"/>
        <end position="468"/>
    </location>
</feature>
<keyword evidence="4" id="KW-1185">Reference proteome</keyword>
<name>A0A517Y6Q2_9BACT</name>
<dbReference type="EMBL" id="CP036274">
    <property type="protein sequence ID" value="QDU25914.1"/>
    <property type="molecule type" value="Genomic_DNA"/>
</dbReference>
<dbReference type="Proteomes" id="UP000315017">
    <property type="component" value="Chromosome"/>
</dbReference>
<keyword evidence="2" id="KW-1133">Transmembrane helix</keyword>
<protein>
    <submittedName>
        <fullName evidence="3">Uncharacterized protein</fullName>
    </submittedName>
</protein>
<feature type="region of interest" description="Disordered" evidence="1">
    <location>
        <begin position="565"/>
        <end position="613"/>
    </location>
</feature>
<feature type="compositionally biased region" description="Low complexity" evidence="1">
    <location>
        <begin position="454"/>
        <end position="468"/>
    </location>
</feature>
<dbReference type="OrthoDB" id="291480at2"/>
<feature type="region of interest" description="Disordered" evidence="1">
    <location>
        <begin position="324"/>
        <end position="359"/>
    </location>
</feature>